<dbReference type="GO" id="GO:0005506">
    <property type="term" value="F:iron ion binding"/>
    <property type="evidence" value="ECO:0007669"/>
    <property type="project" value="InterPro"/>
</dbReference>
<dbReference type="Gene3D" id="3.90.1170.50">
    <property type="entry name" value="Aldehyde oxidase/xanthine dehydrogenase, a/b hammerhead"/>
    <property type="match status" value="1"/>
</dbReference>
<dbReference type="SMART" id="SM01008">
    <property type="entry name" value="Ald_Xan_dh_C"/>
    <property type="match status" value="1"/>
</dbReference>
<dbReference type="InterPro" id="IPR036856">
    <property type="entry name" value="Ald_Oxase/Xan_DH_a/b_sf"/>
</dbReference>
<feature type="non-terminal residue" evidence="2">
    <location>
        <position position="85"/>
    </location>
</feature>
<dbReference type="EMBL" id="BARU01036070">
    <property type="protein sequence ID" value="GAH87518.1"/>
    <property type="molecule type" value="Genomic_DNA"/>
</dbReference>
<dbReference type="InterPro" id="IPR016208">
    <property type="entry name" value="Ald_Oxase/xanthine_DH-like"/>
</dbReference>
<dbReference type="AlphaFoldDB" id="X1L029"/>
<proteinExistence type="predicted"/>
<evidence type="ECO:0000259" key="1">
    <source>
        <dbReference type="SMART" id="SM01008"/>
    </source>
</evidence>
<accession>X1L029</accession>
<organism evidence="2">
    <name type="scientific">marine sediment metagenome</name>
    <dbReference type="NCBI Taxonomy" id="412755"/>
    <lineage>
        <taxon>unclassified sequences</taxon>
        <taxon>metagenomes</taxon>
        <taxon>ecological metagenomes</taxon>
    </lineage>
</organism>
<reference evidence="2" key="1">
    <citation type="journal article" date="2014" name="Front. Microbiol.">
        <title>High frequency of phylogenetically diverse reductive dehalogenase-homologous genes in deep subseafloor sedimentary metagenomes.</title>
        <authorList>
            <person name="Kawai M."/>
            <person name="Futagami T."/>
            <person name="Toyoda A."/>
            <person name="Takaki Y."/>
            <person name="Nishi S."/>
            <person name="Hori S."/>
            <person name="Arai W."/>
            <person name="Tsubouchi T."/>
            <person name="Morono Y."/>
            <person name="Uchiyama I."/>
            <person name="Ito T."/>
            <person name="Fujiyama A."/>
            <person name="Inagaki F."/>
            <person name="Takami H."/>
        </authorList>
    </citation>
    <scope>NUCLEOTIDE SEQUENCE</scope>
    <source>
        <strain evidence="2">Expedition CK06-06</strain>
    </source>
</reference>
<gene>
    <name evidence="2" type="ORF">S03H2_56400</name>
</gene>
<dbReference type="GO" id="GO:0016491">
    <property type="term" value="F:oxidoreductase activity"/>
    <property type="evidence" value="ECO:0007669"/>
    <property type="project" value="InterPro"/>
</dbReference>
<dbReference type="Pfam" id="PF01315">
    <property type="entry name" value="Ald_Xan_dh_C"/>
    <property type="match status" value="1"/>
</dbReference>
<name>X1L029_9ZZZZ</name>
<dbReference type="PANTHER" id="PTHR45444">
    <property type="entry name" value="XANTHINE DEHYDROGENASE"/>
    <property type="match status" value="1"/>
</dbReference>
<dbReference type="PANTHER" id="PTHR45444:SF3">
    <property type="entry name" value="XANTHINE DEHYDROGENASE"/>
    <property type="match status" value="1"/>
</dbReference>
<sequence>MKDLISPHTRGESIYVDDIPEPVNLLYAAVYASNIPHGKIISLDIIKAENSEGVCKVLIAKDIPGNNQIGRLIQDEELLAEKEVL</sequence>
<protein>
    <recommendedName>
        <fullName evidence="1">Aldehyde oxidase/xanthine dehydrogenase a/b hammerhead domain-containing protein</fullName>
    </recommendedName>
</protein>
<dbReference type="InterPro" id="IPR000674">
    <property type="entry name" value="Ald_Oxase/Xan_DH_a/b"/>
</dbReference>
<comment type="caution">
    <text evidence="2">The sequence shown here is derived from an EMBL/GenBank/DDBJ whole genome shotgun (WGS) entry which is preliminary data.</text>
</comment>
<feature type="domain" description="Aldehyde oxidase/xanthine dehydrogenase a/b hammerhead" evidence="1">
    <location>
        <begin position="10"/>
        <end position="77"/>
    </location>
</feature>
<dbReference type="SUPFAM" id="SSF54665">
    <property type="entry name" value="CO dehydrogenase molybdoprotein N-domain-like"/>
    <property type="match status" value="1"/>
</dbReference>
<evidence type="ECO:0000313" key="2">
    <source>
        <dbReference type="EMBL" id="GAH87518.1"/>
    </source>
</evidence>